<gene>
    <name evidence="2" type="ORF">CEUR00632_LOCUS12347</name>
</gene>
<feature type="compositionally biased region" description="Polar residues" evidence="1">
    <location>
        <begin position="1"/>
        <end position="17"/>
    </location>
</feature>
<dbReference type="AlphaFoldDB" id="A0A7R9VH28"/>
<accession>A0A7R9VH28</accession>
<name>A0A7R9VH28_9CHLO</name>
<dbReference type="EMBL" id="HBEC01026826">
    <property type="protein sequence ID" value="CAD8294076.1"/>
    <property type="molecule type" value="Transcribed_RNA"/>
</dbReference>
<reference evidence="2" key="1">
    <citation type="submission" date="2021-01" db="EMBL/GenBank/DDBJ databases">
        <authorList>
            <person name="Corre E."/>
            <person name="Pelletier E."/>
            <person name="Niang G."/>
            <person name="Scheremetjew M."/>
            <person name="Finn R."/>
            <person name="Kale V."/>
            <person name="Holt S."/>
            <person name="Cochrane G."/>
            <person name="Meng A."/>
            <person name="Brown T."/>
            <person name="Cohen L."/>
        </authorList>
    </citation>
    <scope>NUCLEOTIDE SEQUENCE</scope>
    <source>
        <strain evidence="2">CCMP219</strain>
    </source>
</reference>
<feature type="region of interest" description="Disordered" evidence="1">
    <location>
        <begin position="1"/>
        <end position="23"/>
    </location>
</feature>
<feature type="compositionally biased region" description="Gly residues" evidence="1">
    <location>
        <begin position="260"/>
        <end position="281"/>
    </location>
</feature>
<organism evidence="2">
    <name type="scientific">Chlamydomonas euryale</name>
    <dbReference type="NCBI Taxonomy" id="1486919"/>
    <lineage>
        <taxon>Eukaryota</taxon>
        <taxon>Viridiplantae</taxon>
        <taxon>Chlorophyta</taxon>
        <taxon>core chlorophytes</taxon>
        <taxon>Chlorophyceae</taxon>
        <taxon>CS clade</taxon>
        <taxon>Chlamydomonadales</taxon>
        <taxon>Chlamydomonadaceae</taxon>
        <taxon>Chlamydomonas</taxon>
    </lineage>
</organism>
<feature type="region of interest" description="Disordered" evidence="1">
    <location>
        <begin position="244"/>
        <end position="281"/>
    </location>
</feature>
<protein>
    <submittedName>
        <fullName evidence="2">Uncharacterized protein</fullName>
    </submittedName>
</protein>
<evidence type="ECO:0000256" key="1">
    <source>
        <dbReference type="SAM" id="MobiDB-lite"/>
    </source>
</evidence>
<feature type="compositionally biased region" description="Low complexity" evidence="1">
    <location>
        <begin position="123"/>
        <end position="135"/>
    </location>
</feature>
<feature type="region of interest" description="Disordered" evidence="1">
    <location>
        <begin position="319"/>
        <end position="345"/>
    </location>
</feature>
<evidence type="ECO:0000313" key="2">
    <source>
        <dbReference type="EMBL" id="CAD8294076.1"/>
    </source>
</evidence>
<sequence>MNNPHTHTWAEQPSHSRAQPPPAVPLHLLYPPRTPVTAAQPRAARWHPQVRCLRELCCSLEVGSLPQLSAAPLPSLALLADAFRMASRAAAWEPSSAWLDAAAHAAGEALASPGGQRSGNVWDAGSGNGSNSVGDDAGDSGDDELRPSVLSALLHGLSHIGAADMLSSAWIECFDAAAEARQGSFTTQQTATLLVAYAQLSGVAAAADAAAAATPLSGGSASRSKKALRGSAAQGRLSALESLLAPGRFPSSGPSRADGGPDGGNDAGAGGGTDGGGGVFGDGRMFGGGGAASAASGGSIGSPYGADSASVTQAWTAQGSAGFDAPPEGGPHDTVTAVPPPQPLLTGRAGSRLESLSCALDEAMAVAEYAYMPHAAVAQTQQKA</sequence>
<proteinExistence type="predicted"/>
<feature type="region of interest" description="Disordered" evidence="1">
    <location>
        <begin position="110"/>
        <end position="142"/>
    </location>
</feature>